<dbReference type="AlphaFoldDB" id="A0A225WU83"/>
<evidence type="ECO:0000256" key="1">
    <source>
        <dbReference type="SAM" id="MobiDB-lite"/>
    </source>
</evidence>
<proteinExistence type="predicted"/>
<name>A0A225WU83_9STRA</name>
<dbReference type="EMBL" id="NBNE01000304">
    <property type="protein sequence ID" value="OWZ20639.1"/>
    <property type="molecule type" value="Genomic_DNA"/>
</dbReference>
<evidence type="ECO:0000313" key="3">
    <source>
        <dbReference type="Proteomes" id="UP000198211"/>
    </source>
</evidence>
<accession>A0A225WU83</accession>
<dbReference type="Proteomes" id="UP000198211">
    <property type="component" value="Unassembled WGS sequence"/>
</dbReference>
<feature type="compositionally biased region" description="Polar residues" evidence="1">
    <location>
        <begin position="53"/>
        <end position="68"/>
    </location>
</feature>
<dbReference type="OrthoDB" id="121604at2759"/>
<evidence type="ECO:0000313" key="2">
    <source>
        <dbReference type="EMBL" id="OWZ20639.1"/>
    </source>
</evidence>
<feature type="region of interest" description="Disordered" evidence="1">
    <location>
        <begin position="36"/>
        <end position="89"/>
    </location>
</feature>
<protein>
    <submittedName>
        <fullName evidence="2">Uncharacterized protein</fullName>
    </submittedName>
</protein>
<comment type="caution">
    <text evidence="2">The sequence shown here is derived from an EMBL/GenBank/DDBJ whole genome shotgun (WGS) entry which is preliminary data.</text>
</comment>
<organism evidence="2 3">
    <name type="scientific">Phytophthora megakarya</name>
    <dbReference type="NCBI Taxonomy" id="4795"/>
    <lineage>
        <taxon>Eukaryota</taxon>
        <taxon>Sar</taxon>
        <taxon>Stramenopiles</taxon>
        <taxon>Oomycota</taxon>
        <taxon>Peronosporomycetes</taxon>
        <taxon>Peronosporales</taxon>
        <taxon>Peronosporaceae</taxon>
        <taxon>Phytophthora</taxon>
    </lineage>
</organism>
<reference evidence="3" key="1">
    <citation type="submission" date="2017-03" db="EMBL/GenBank/DDBJ databases">
        <title>Phytopthora megakarya and P. palmivora, two closely related causual agents of cacao black pod achieved similar genome size and gene model numbers by different mechanisms.</title>
        <authorList>
            <person name="Ali S."/>
            <person name="Shao J."/>
            <person name="Larry D.J."/>
            <person name="Kronmiller B."/>
            <person name="Shen D."/>
            <person name="Strem M.D."/>
            <person name="Melnick R.L."/>
            <person name="Guiltinan M.J."/>
            <person name="Tyler B.M."/>
            <person name="Meinhardt L.W."/>
            <person name="Bailey B.A."/>
        </authorList>
    </citation>
    <scope>NUCLEOTIDE SEQUENCE [LARGE SCALE GENOMIC DNA]</scope>
    <source>
        <strain evidence="3">zdho120</strain>
    </source>
</reference>
<keyword evidence="3" id="KW-1185">Reference proteome</keyword>
<gene>
    <name evidence="2" type="ORF">PHMEG_0004921</name>
</gene>
<sequence>MAGAFDADKPFSLDADMIRISATSLFDRLKPLVGERSPSKNLAVQAEQIHSPKYQTGSSQYASATSEAGSDGSAEPKRMSLGPSGAAML</sequence>